<organism evidence="1">
    <name type="scientific">Streptomyces althioticus</name>
    <dbReference type="NCBI Taxonomy" id="83380"/>
    <lineage>
        <taxon>Bacteria</taxon>
        <taxon>Bacillati</taxon>
        <taxon>Actinomycetota</taxon>
        <taxon>Actinomycetes</taxon>
        <taxon>Kitasatosporales</taxon>
        <taxon>Streptomycetaceae</taxon>
        <taxon>Streptomyces</taxon>
        <taxon>Streptomyces althioticus group</taxon>
    </lineage>
</organism>
<dbReference type="SUPFAM" id="SSF56731">
    <property type="entry name" value="DNA primase core"/>
    <property type="match status" value="1"/>
</dbReference>
<dbReference type="InterPro" id="IPR034154">
    <property type="entry name" value="TOPRIM_DnaG/twinkle"/>
</dbReference>
<reference evidence="1" key="1">
    <citation type="submission" date="2022-10" db="EMBL/GenBank/DDBJ databases">
        <title>The complete genomes of actinobacterial strains from the NBC collection.</title>
        <authorList>
            <person name="Joergensen T.S."/>
            <person name="Alvarez Arevalo M."/>
            <person name="Sterndorff E.B."/>
            <person name="Faurdal D."/>
            <person name="Vuksanovic O."/>
            <person name="Mourched A.-S."/>
            <person name="Charusanti P."/>
            <person name="Shaw S."/>
            <person name="Blin K."/>
            <person name="Weber T."/>
        </authorList>
    </citation>
    <scope>NUCLEOTIDE SEQUENCE [LARGE SCALE GENOMIC DNA]</scope>
    <source>
        <strain evidence="1">NBC 01686</strain>
    </source>
</reference>
<evidence type="ECO:0000313" key="1">
    <source>
        <dbReference type="EMBL" id="WUU56641.1"/>
    </source>
</evidence>
<gene>
    <name evidence="1" type="ORF">OIE82_27250</name>
</gene>
<accession>A0ABZ1YE60</accession>
<dbReference type="CDD" id="cd01029">
    <property type="entry name" value="TOPRIM_primases"/>
    <property type="match status" value="1"/>
</dbReference>
<dbReference type="Gene3D" id="3.40.1360.10">
    <property type="match status" value="1"/>
</dbReference>
<protein>
    <submittedName>
        <fullName evidence="1">Topoisomerase</fullName>
    </submittedName>
</protein>
<name>A0ABZ1YE60_9ACTN</name>
<dbReference type="RefSeq" id="WP_395759905.1">
    <property type="nucleotide sequence ID" value="NZ_CP109207.1"/>
</dbReference>
<sequence length="233" mass="25675">MKRKNGVVAGSLEAAQLYQSQYRGSPAEEYLTARGLDEGANQWLPGYVGDSVKTGHDRYRDHLVIPYLRPAGGPHKVATIRFRCIRDECVKDSDGVYFFLKGMKEHHQDHGKYQSLPGDHPRLYNTAALVTPSPYVAISEGEFSSWAVDLDGIPSAGVQGVSAWKDHFDRAFAGYEKVFILGDGDEAGHKMTEKLAERLPNGVPITLPAGSDPDSLRREHGDGAIRRLLGLEK</sequence>
<dbReference type="EMBL" id="CP109207">
    <property type="protein sequence ID" value="WUU56641.1"/>
    <property type="molecule type" value="Genomic_DNA"/>
</dbReference>
<proteinExistence type="predicted"/>